<dbReference type="EMBL" id="CM056742">
    <property type="protein sequence ID" value="KAJ8677307.1"/>
    <property type="molecule type" value="Genomic_DNA"/>
</dbReference>
<comment type="caution">
    <text evidence="1">The sequence shown here is derived from an EMBL/GenBank/DDBJ whole genome shotgun (WGS) entry which is preliminary data.</text>
</comment>
<keyword evidence="2" id="KW-1185">Reference proteome</keyword>
<dbReference type="Proteomes" id="UP001239111">
    <property type="component" value="Chromosome 2"/>
</dbReference>
<protein>
    <submittedName>
        <fullName evidence="1">Uncharacterized protein</fullName>
    </submittedName>
</protein>
<evidence type="ECO:0000313" key="1">
    <source>
        <dbReference type="EMBL" id="KAJ8677307.1"/>
    </source>
</evidence>
<proteinExistence type="predicted"/>
<name>A0ACC2P4F3_9HYME</name>
<evidence type="ECO:0000313" key="2">
    <source>
        <dbReference type="Proteomes" id="UP001239111"/>
    </source>
</evidence>
<organism evidence="1 2">
    <name type="scientific">Eretmocerus hayati</name>
    <dbReference type="NCBI Taxonomy" id="131215"/>
    <lineage>
        <taxon>Eukaryota</taxon>
        <taxon>Metazoa</taxon>
        <taxon>Ecdysozoa</taxon>
        <taxon>Arthropoda</taxon>
        <taxon>Hexapoda</taxon>
        <taxon>Insecta</taxon>
        <taxon>Pterygota</taxon>
        <taxon>Neoptera</taxon>
        <taxon>Endopterygota</taxon>
        <taxon>Hymenoptera</taxon>
        <taxon>Apocrita</taxon>
        <taxon>Proctotrupomorpha</taxon>
        <taxon>Chalcidoidea</taxon>
        <taxon>Aphelinidae</taxon>
        <taxon>Aphelininae</taxon>
        <taxon>Eretmocerus</taxon>
    </lineage>
</organism>
<gene>
    <name evidence="1" type="ORF">QAD02_013094</name>
</gene>
<accession>A0ACC2P4F3</accession>
<sequence length="108" mass="12714">MTENEEILEYKREMVTVFIQFRNHIVQARIEFEANLDYQKTIDICTELNREDDDIEDGTEEAHALYQTDIDPFQELHHNHHPIINGDLVLASIDKPGAVAEKKRRHDE</sequence>
<reference evidence="1" key="1">
    <citation type="submission" date="2023-04" db="EMBL/GenBank/DDBJ databases">
        <title>A chromosome-level genome assembly of the parasitoid wasp Eretmocerus hayati.</title>
        <authorList>
            <person name="Zhong Y."/>
            <person name="Liu S."/>
            <person name="Liu Y."/>
        </authorList>
    </citation>
    <scope>NUCLEOTIDE SEQUENCE</scope>
    <source>
        <strain evidence="1">ZJU_SS_LIU_2023</strain>
    </source>
</reference>